<proteinExistence type="predicted"/>
<keyword evidence="1" id="KW-1133">Transmembrane helix</keyword>
<dbReference type="Proteomes" id="UP000199006">
    <property type="component" value="Unassembled WGS sequence"/>
</dbReference>
<protein>
    <submittedName>
        <fullName evidence="3">Tripartite tricarboxylate transporter TctB family protein</fullName>
    </submittedName>
</protein>
<keyword evidence="4" id="KW-1185">Reference proteome</keyword>
<feature type="transmembrane region" description="Helical" evidence="1">
    <location>
        <begin position="43"/>
        <end position="64"/>
    </location>
</feature>
<sequence>MNDYKVYKKKIFFGIFLIIFSFFGYLNTYNISNRAHLEVSAAFFPRIIFLGLTIFSIILILVNYKNYQLKKGISQNKKCNIKKDIHFKLLFLSLLNCLAYGFLLNKIGFIVISILFLTLQMTIMTEKINIKLIIKYFCLSIFIVGVLYYLFTNIFYVPLP</sequence>
<gene>
    <name evidence="3" type="ORF">SAMN02983006_01425</name>
</gene>
<feature type="transmembrane region" description="Helical" evidence="1">
    <location>
        <begin position="85"/>
        <end position="101"/>
    </location>
</feature>
<dbReference type="InterPro" id="IPR009936">
    <property type="entry name" value="DUF1468"/>
</dbReference>
<keyword evidence="1" id="KW-0472">Membrane</keyword>
<evidence type="ECO:0000313" key="4">
    <source>
        <dbReference type="Proteomes" id="UP000199006"/>
    </source>
</evidence>
<organism evidence="3 4">
    <name type="scientific">Halanaerobium salsuginis</name>
    <dbReference type="NCBI Taxonomy" id="29563"/>
    <lineage>
        <taxon>Bacteria</taxon>
        <taxon>Bacillati</taxon>
        <taxon>Bacillota</taxon>
        <taxon>Clostridia</taxon>
        <taxon>Halanaerobiales</taxon>
        <taxon>Halanaerobiaceae</taxon>
        <taxon>Halanaerobium</taxon>
    </lineage>
</organism>
<keyword evidence="1" id="KW-0812">Transmembrane</keyword>
<evidence type="ECO:0000313" key="3">
    <source>
        <dbReference type="EMBL" id="SFL53884.1"/>
    </source>
</evidence>
<dbReference type="AlphaFoldDB" id="A0A1I4IHW7"/>
<accession>A0A1I4IHW7</accession>
<feature type="transmembrane region" description="Helical" evidence="1">
    <location>
        <begin position="107"/>
        <end position="124"/>
    </location>
</feature>
<dbReference type="OrthoDB" id="2082555at2"/>
<evidence type="ECO:0000259" key="2">
    <source>
        <dbReference type="Pfam" id="PF07331"/>
    </source>
</evidence>
<name>A0A1I4IHW7_9FIRM</name>
<feature type="transmembrane region" description="Helical" evidence="1">
    <location>
        <begin position="12"/>
        <end position="31"/>
    </location>
</feature>
<reference evidence="3 4" key="1">
    <citation type="submission" date="2016-10" db="EMBL/GenBank/DDBJ databases">
        <authorList>
            <person name="de Groot N.N."/>
        </authorList>
    </citation>
    <scope>NUCLEOTIDE SEQUENCE [LARGE SCALE GENOMIC DNA]</scope>
    <source>
        <strain evidence="3 4">ATCC 51327</strain>
    </source>
</reference>
<dbReference type="STRING" id="29563.SAMN02983006_01425"/>
<dbReference type="RefSeq" id="WP_089861443.1">
    <property type="nucleotide sequence ID" value="NZ_FOTI01000017.1"/>
</dbReference>
<dbReference type="EMBL" id="FOTI01000017">
    <property type="protein sequence ID" value="SFL53884.1"/>
    <property type="molecule type" value="Genomic_DNA"/>
</dbReference>
<dbReference type="Pfam" id="PF07331">
    <property type="entry name" value="TctB"/>
    <property type="match status" value="1"/>
</dbReference>
<feature type="transmembrane region" description="Helical" evidence="1">
    <location>
        <begin position="136"/>
        <end position="157"/>
    </location>
</feature>
<feature type="domain" description="DUF1468" evidence="2">
    <location>
        <begin position="13"/>
        <end position="160"/>
    </location>
</feature>
<evidence type="ECO:0000256" key="1">
    <source>
        <dbReference type="SAM" id="Phobius"/>
    </source>
</evidence>